<organism evidence="1 2">
    <name type="scientific">Chaetoceros tenuissimus</name>
    <dbReference type="NCBI Taxonomy" id="426638"/>
    <lineage>
        <taxon>Eukaryota</taxon>
        <taxon>Sar</taxon>
        <taxon>Stramenopiles</taxon>
        <taxon>Ochrophyta</taxon>
        <taxon>Bacillariophyta</taxon>
        <taxon>Coscinodiscophyceae</taxon>
        <taxon>Chaetocerotophycidae</taxon>
        <taxon>Chaetocerotales</taxon>
        <taxon>Chaetocerotaceae</taxon>
        <taxon>Chaetoceros</taxon>
    </lineage>
</organism>
<keyword evidence="2" id="KW-1185">Reference proteome</keyword>
<dbReference type="Proteomes" id="UP001054902">
    <property type="component" value="Unassembled WGS sequence"/>
</dbReference>
<proteinExistence type="predicted"/>
<gene>
    <name evidence="1" type="ORF">CTEN210_04059</name>
</gene>
<dbReference type="AlphaFoldDB" id="A0AAD3H2K9"/>
<comment type="caution">
    <text evidence="1">The sequence shown here is derived from an EMBL/GenBank/DDBJ whole genome shotgun (WGS) entry which is preliminary data.</text>
</comment>
<protein>
    <submittedName>
        <fullName evidence="1">Uncharacterized protein</fullName>
    </submittedName>
</protein>
<sequence length="215" mass="23495">MWDNISYVGSFSRALSHDYKSFSIWSQQFQCLAVARHNGSGIIDGLKVWKLNTRDTLSNHFQSSYRQVVTTGGPVQEIKYSNINYDTDPILASSGSNNNLAFNWRYSNNGARIVLTDVGHHSGTLSGENVNDDDSHGIGNDLACDHSNQVASDKWWFDVGKLQGDCHGTSCTILGTDQGGGYLQKTKYGNYAFLIGDLDSTGKCPIATTEILLGA</sequence>
<name>A0AAD3H2K9_9STRA</name>
<evidence type="ECO:0000313" key="1">
    <source>
        <dbReference type="EMBL" id="GFH47584.1"/>
    </source>
</evidence>
<accession>A0AAD3H2K9</accession>
<evidence type="ECO:0000313" key="2">
    <source>
        <dbReference type="Proteomes" id="UP001054902"/>
    </source>
</evidence>
<reference evidence="1 2" key="1">
    <citation type="journal article" date="2021" name="Sci. Rep.">
        <title>The genome of the diatom Chaetoceros tenuissimus carries an ancient integrated fragment of an extant virus.</title>
        <authorList>
            <person name="Hongo Y."/>
            <person name="Kimura K."/>
            <person name="Takaki Y."/>
            <person name="Yoshida Y."/>
            <person name="Baba S."/>
            <person name="Kobayashi G."/>
            <person name="Nagasaki K."/>
            <person name="Hano T."/>
            <person name="Tomaru Y."/>
        </authorList>
    </citation>
    <scope>NUCLEOTIDE SEQUENCE [LARGE SCALE GENOMIC DNA]</scope>
    <source>
        <strain evidence="1 2">NIES-3715</strain>
    </source>
</reference>
<dbReference type="EMBL" id="BLLK01000023">
    <property type="protein sequence ID" value="GFH47584.1"/>
    <property type="molecule type" value="Genomic_DNA"/>
</dbReference>